<evidence type="ECO:0000313" key="1">
    <source>
        <dbReference type="EMBL" id="GMT18182.1"/>
    </source>
</evidence>
<dbReference type="Proteomes" id="UP001432322">
    <property type="component" value="Unassembled WGS sequence"/>
</dbReference>
<sequence>MMQTTEMCNTTREFAAFFEQTSLNSFALVYEYGDKDCKGNPIVTTAKPTTLTTTTTVKTVPTTTAVGKLTTM</sequence>
<dbReference type="EMBL" id="BTSY01000003">
    <property type="protein sequence ID" value="GMT18182.1"/>
    <property type="molecule type" value="Genomic_DNA"/>
</dbReference>
<keyword evidence="2" id="KW-1185">Reference proteome</keyword>
<gene>
    <name evidence="1" type="ORF">PFISCL1PPCAC_9479</name>
</gene>
<reference evidence="1" key="1">
    <citation type="submission" date="2023-10" db="EMBL/GenBank/DDBJ databases">
        <title>Genome assembly of Pristionchus species.</title>
        <authorList>
            <person name="Yoshida K."/>
            <person name="Sommer R.J."/>
        </authorList>
    </citation>
    <scope>NUCLEOTIDE SEQUENCE</scope>
    <source>
        <strain evidence="1">RS5133</strain>
    </source>
</reference>
<organism evidence="1 2">
    <name type="scientific">Pristionchus fissidentatus</name>
    <dbReference type="NCBI Taxonomy" id="1538716"/>
    <lineage>
        <taxon>Eukaryota</taxon>
        <taxon>Metazoa</taxon>
        <taxon>Ecdysozoa</taxon>
        <taxon>Nematoda</taxon>
        <taxon>Chromadorea</taxon>
        <taxon>Rhabditida</taxon>
        <taxon>Rhabditina</taxon>
        <taxon>Diplogasteromorpha</taxon>
        <taxon>Diplogasteroidea</taxon>
        <taxon>Neodiplogasteridae</taxon>
        <taxon>Pristionchus</taxon>
    </lineage>
</organism>
<comment type="caution">
    <text evidence="1">The sequence shown here is derived from an EMBL/GenBank/DDBJ whole genome shotgun (WGS) entry which is preliminary data.</text>
</comment>
<dbReference type="AlphaFoldDB" id="A0AAV5VHH2"/>
<proteinExistence type="predicted"/>
<evidence type="ECO:0000313" key="2">
    <source>
        <dbReference type="Proteomes" id="UP001432322"/>
    </source>
</evidence>
<accession>A0AAV5VHH2</accession>
<protein>
    <submittedName>
        <fullName evidence="1">Uncharacterized protein</fullName>
    </submittedName>
</protein>
<name>A0AAV5VHH2_9BILA</name>
<feature type="non-terminal residue" evidence="1">
    <location>
        <position position="72"/>
    </location>
</feature>